<keyword evidence="3" id="KW-1185">Reference proteome</keyword>
<sequence>MSVVFSIVRTPQPIGRAEFEQAARRDAQLRVDADGSVYVRRAGGLEAPLYWEDGEIYTDVPESDVLAVMIALAATLGGRLRDESLTSWRTLDAGYVHADDAATLAARQSAQQRWQRKRRLRGGLKLAAVLLLAVVAIALRHPALWPTPLTDPASAFALPAAWRAALGDRRPALLLVPADDFSESYAAHLGDRLAELSALPVKTTLGVGLGPLQPLADSTQFDSTELVAAAAPAIARLRAQYGEVPVLLLTQRDINTAERSLRYRFAQHYLGPRISVISVARMLPGRFVGRASDELIEARLLKFLLRSVGQQVYRLPRDTDIDSVMYAPIMGLADLDRMGLQLPPPR</sequence>
<gene>
    <name evidence="2" type="ORF">C7443_10279</name>
</gene>
<feature type="transmembrane region" description="Helical" evidence="1">
    <location>
        <begin position="122"/>
        <end position="139"/>
    </location>
</feature>
<reference evidence="2 3" key="1">
    <citation type="submission" date="2018-05" db="EMBL/GenBank/DDBJ databases">
        <title>Genomic Encyclopedia of Type Strains, Phase IV (KMG-IV): sequencing the most valuable type-strain genomes for metagenomic binning, comparative biology and taxonomic classification.</title>
        <authorList>
            <person name="Goeker M."/>
        </authorList>
    </citation>
    <scope>NUCLEOTIDE SEQUENCE [LARGE SCALE GENOMIC DNA]</scope>
    <source>
        <strain evidence="2 3">DSM 23606</strain>
    </source>
</reference>
<evidence type="ECO:0000313" key="3">
    <source>
        <dbReference type="Proteomes" id="UP000246569"/>
    </source>
</evidence>
<dbReference type="InterPro" id="IPR024079">
    <property type="entry name" value="MetalloPept_cat_dom_sf"/>
</dbReference>
<keyword evidence="1" id="KW-1133">Transmembrane helix</keyword>
<keyword evidence="1" id="KW-0472">Membrane</keyword>
<comment type="caution">
    <text evidence="2">The sequence shown here is derived from an EMBL/GenBank/DDBJ whole genome shotgun (WGS) entry which is preliminary data.</text>
</comment>
<evidence type="ECO:0000256" key="1">
    <source>
        <dbReference type="SAM" id="Phobius"/>
    </source>
</evidence>
<dbReference type="AlphaFoldDB" id="A0A317MXR1"/>
<dbReference type="OrthoDB" id="9151521at2"/>
<dbReference type="RefSeq" id="WP_110017097.1">
    <property type="nucleotide sequence ID" value="NZ_QGTJ01000002.1"/>
</dbReference>
<keyword evidence="1" id="KW-0812">Transmembrane</keyword>
<dbReference type="GO" id="GO:0008237">
    <property type="term" value="F:metallopeptidase activity"/>
    <property type="evidence" value="ECO:0007669"/>
    <property type="project" value="InterPro"/>
</dbReference>
<dbReference type="Proteomes" id="UP000246569">
    <property type="component" value="Unassembled WGS sequence"/>
</dbReference>
<dbReference type="Gene3D" id="3.40.390.10">
    <property type="entry name" value="Collagenase (Catalytic Domain)"/>
    <property type="match status" value="1"/>
</dbReference>
<name>A0A317MXR1_9GAMM</name>
<dbReference type="EMBL" id="QGTJ01000002">
    <property type="protein sequence ID" value="PWV64430.1"/>
    <property type="molecule type" value="Genomic_DNA"/>
</dbReference>
<accession>A0A317MXR1</accession>
<protein>
    <submittedName>
        <fullName evidence="2">Uncharacterized protein</fullName>
    </submittedName>
</protein>
<organism evidence="2 3">
    <name type="scientific">Plasticicumulans acidivorans</name>
    <dbReference type="NCBI Taxonomy" id="886464"/>
    <lineage>
        <taxon>Bacteria</taxon>
        <taxon>Pseudomonadati</taxon>
        <taxon>Pseudomonadota</taxon>
        <taxon>Gammaproteobacteria</taxon>
        <taxon>Candidatus Competibacteraceae</taxon>
        <taxon>Plasticicumulans</taxon>
    </lineage>
</organism>
<proteinExistence type="predicted"/>
<evidence type="ECO:0000313" key="2">
    <source>
        <dbReference type="EMBL" id="PWV64430.1"/>
    </source>
</evidence>